<dbReference type="Pfam" id="PF08303">
    <property type="entry name" value="tRNA_lig_kinase"/>
    <property type="match status" value="1"/>
</dbReference>
<evidence type="ECO:0000259" key="18">
    <source>
        <dbReference type="Pfam" id="PF08302"/>
    </source>
</evidence>
<keyword evidence="7" id="KW-0255">Endonuclease</keyword>
<keyword evidence="11" id="KW-0511">Multifunctional enzyme</keyword>
<evidence type="ECO:0000256" key="8">
    <source>
        <dbReference type="ARBA" id="ARBA00022777"/>
    </source>
</evidence>
<evidence type="ECO:0000256" key="3">
    <source>
        <dbReference type="ARBA" id="ARBA00022679"/>
    </source>
</evidence>
<keyword evidence="4 16" id="KW-0819">tRNA processing</keyword>
<evidence type="ECO:0000313" key="21">
    <source>
        <dbReference type="EMBL" id="ODV82286.1"/>
    </source>
</evidence>
<reference evidence="22" key="1">
    <citation type="submission" date="2016-05" db="EMBL/GenBank/DDBJ databases">
        <title>Comparative genomics of biotechnologically important yeasts.</title>
        <authorList>
            <consortium name="DOE Joint Genome Institute"/>
            <person name="Riley R."/>
            <person name="Haridas S."/>
            <person name="Wolfe K.H."/>
            <person name="Lopes M.R."/>
            <person name="Hittinger C.T."/>
            <person name="Goker M."/>
            <person name="Salamov A."/>
            <person name="Wisecaver J."/>
            <person name="Long T.M."/>
            <person name="Aerts A.L."/>
            <person name="Barry K."/>
            <person name="Choi C."/>
            <person name="Clum A."/>
            <person name="Coughlan A.Y."/>
            <person name="Deshpande S."/>
            <person name="Douglass A.P."/>
            <person name="Hanson S.J."/>
            <person name="Klenk H.-P."/>
            <person name="Labutti K."/>
            <person name="Lapidus A."/>
            <person name="Lindquist E."/>
            <person name="Lipzen A."/>
            <person name="Meier-Kolthoff J.P."/>
            <person name="Ohm R.A."/>
            <person name="Otillar R.P."/>
            <person name="Pangilinan J."/>
            <person name="Peng Y."/>
            <person name="Rokas A."/>
            <person name="Rosa C.A."/>
            <person name="Scheuner C."/>
            <person name="Sibirny A.A."/>
            <person name="Slot J.C."/>
            <person name="Stielow J.B."/>
            <person name="Sun H."/>
            <person name="Kurtzman C.P."/>
            <person name="Blackwell M."/>
            <person name="Grigoriev I.V."/>
            <person name="Jeffries T.W."/>
        </authorList>
    </citation>
    <scope>NUCLEOTIDE SEQUENCE [LARGE SCALE GENOMIC DNA]</scope>
    <source>
        <strain evidence="22">NRRL Y-17324</strain>
    </source>
</reference>
<evidence type="ECO:0000256" key="12">
    <source>
        <dbReference type="ARBA" id="ARBA00034038"/>
    </source>
</evidence>
<dbReference type="GO" id="GO:0005737">
    <property type="term" value="C:cytoplasm"/>
    <property type="evidence" value="ECO:0007669"/>
    <property type="project" value="EnsemblFungi"/>
</dbReference>
<dbReference type="Pfam" id="PF09511">
    <property type="entry name" value="RNA_lig_T4_1"/>
    <property type="match status" value="1"/>
</dbReference>
<proteinExistence type="inferred from homology"/>
<dbReference type="Gene3D" id="3.40.50.300">
    <property type="entry name" value="P-loop containing nucleotide triphosphate hydrolases"/>
    <property type="match status" value="1"/>
</dbReference>
<comment type="similarity">
    <text evidence="14 16">Belongs to the TRL1 family.</text>
</comment>
<evidence type="ECO:0000259" key="20">
    <source>
        <dbReference type="Pfam" id="PF09511"/>
    </source>
</evidence>
<keyword evidence="9" id="KW-0378">Hydrolase</keyword>
<dbReference type="GO" id="GO:0051730">
    <property type="term" value="F:GTP-dependent polyribonucleotide 5'-hydroxyl-kinase activity"/>
    <property type="evidence" value="ECO:0007669"/>
    <property type="project" value="EnsemblFungi"/>
</dbReference>
<evidence type="ECO:0000259" key="19">
    <source>
        <dbReference type="Pfam" id="PF08303"/>
    </source>
</evidence>
<feature type="domain" description="T4 RNA ligase 1-like N-terminal" evidence="20">
    <location>
        <begin position="67"/>
        <end position="290"/>
    </location>
</feature>
<evidence type="ECO:0000256" key="1">
    <source>
        <dbReference type="ARBA" id="ARBA00012724"/>
    </source>
</evidence>
<accession>A0A1E4SRZ5</accession>
<comment type="catalytic activity">
    <reaction evidence="12 16">
        <text>ATP + (ribonucleotide)n-3'-hydroxyl + 5'-phospho-(ribonucleotide)m = (ribonucleotide)n+m + AMP + diphosphate.</text>
        <dbReference type="EC" id="6.5.1.3"/>
    </reaction>
</comment>
<protein>
    <recommendedName>
        <fullName evidence="15 16">tRNA ligase</fullName>
        <ecNumber evidence="1 16">6.5.1.3</ecNumber>
    </recommendedName>
</protein>
<feature type="active site" description="N6-AMP-lysine intermediate" evidence="17">
    <location>
        <position position="113"/>
    </location>
</feature>
<evidence type="ECO:0000256" key="6">
    <source>
        <dbReference type="ARBA" id="ARBA00022741"/>
    </source>
</evidence>
<keyword evidence="10" id="KW-0067">ATP-binding</keyword>
<keyword evidence="22" id="KW-1185">Reference proteome</keyword>
<dbReference type="GO" id="GO:0005637">
    <property type="term" value="C:nuclear inner membrane"/>
    <property type="evidence" value="ECO:0007669"/>
    <property type="project" value="EnsemblFungi"/>
</dbReference>
<dbReference type="STRING" id="984487.A0A1E4SRZ5"/>
<dbReference type="Proteomes" id="UP000094285">
    <property type="component" value="Unassembled WGS sequence"/>
</dbReference>
<dbReference type="GO" id="GO:2000622">
    <property type="term" value="P:regulation of nuclear-transcribed mRNA catabolic process, nonsense-mediated decay"/>
    <property type="evidence" value="ECO:0007669"/>
    <property type="project" value="EnsemblFungi"/>
</dbReference>
<evidence type="ECO:0000256" key="10">
    <source>
        <dbReference type="ARBA" id="ARBA00022840"/>
    </source>
</evidence>
<keyword evidence="5" id="KW-0540">Nuclease</keyword>
<dbReference type="GO" id="GO:0070966">
    <property type="term" value="P:nuclear-transcribed mRNA catabolic process, no-go decay"/>
    <property type="evidence" value="ECO:0007669"/>
    <property type="project" value="EnsemblFungi"/>
</dbReference>
<dbReference type="InterPro" id="IPR015966">
    <property type="entry name" value="tRNA_lig_kin_fungi"/>
</dbReference>
<dbReference type="GO" id="GO:0036498">
    <property type="term" value="P:IRE1-mediated unfolded protein response"/>
    <property type="evidence" value="ECO:0007669"/>
    <property type="project" value="EnsemblFungi"/>
</dbReference>
<dbReference type="GeneID" id="30983067"/>
<keyword evidence="6" id="KW-0547">Nucleotide-binding</keyword>
<evidence type="ECO:0000256" key="9">
    <source>
        <dbReference type="ARBA" id="ARBA00022801"/>
    </source>
</evidence>
<dbReference type="FunFam" id="3.40.50.300:FF:001934">
    <property type="entry name" value="tRNA ligase"/>
    <property type="match status" value="1"/>
</dbReference>
<evidence type="ECO:0000313" key="22">
    <source>
        <dbReference type="Proteomes" id="UP000094285"/>
    </source>
</evidence>
<dbReference type="AlphaFoldDB" id="A0A1E4SRZ5"/>
<dbReference type="InterPro" id="IPR027417">
    <property type="entry name" value="P-loop_NTPase"/>
</dbReference>
<dbReference type="GO" id="GO:0006388">
    <property type="term" value="P:tRNA splicing, via endonucleolytic cleavage and ligation"/>
    <property type="evidence" value="ECO:0007669"/>
    <property type="project" value="UniProtKB-UniRule"/>
</dbReference>
<feature type="domain" description="tRNA ligase phosphodiesterase" evidence="18">
    <location>
        <begin position="560"/>
        <end position="757"/>
    </location>
</feature>
<dbReference type="InterPro" id="IPR012387">
    <property type="entry name" value="Trl1_fun"/>
</dbReference>
<evidence type="ECO:0000256" key="7">
    <source>
        <dbReference type="ARBA" id="ARBA00022759"/>
    </source>
</evidence>
<evidence type="ECO:0000256" key="2">
    <source>
        <dbReference type="ARBA" id="ARBA00022598"/>
    </source>
</evidence>
<evidence type="ECO:0000256" key="16">
    <source>
        <dbReference type="PIRNR" id="PIRNR019634"/>
    </source>
</evidence>
<sequence length="795" mass="90916">MIPPQYDAPERVVQLCQELEAATKLKKEGRSRKFVNTVSNTSQAITSWKFNEWDYGKSHKVKLPIDARGLFTINDSTIVVRGYDKFFNVGELKITTREDMLENTKGPYDVTLKENGCIILIGGLSTGELVVCSKHSTGARDNLTTNHALEGEAQVIRQLQRMNKSPQELAKFLFDHNLTAVAELCDDSFEEHVLPYSKDQAGLYLHGLNYNTIVFSTVPIDQVNEFAKEWGFHTIESLRYDDFGALFEFLDECAKTGTYNGKEVEGFVIRCKSSESRDFFFKFKFEQPYLLYRQFREVTKQYLLADKPVSLIRLKKNKYITRQYLQFVEQLFKEQPALKESFANGKGIIKTRELFLEHINESQGINLLNIDKLHEGMENLKVTDTEGKTKLVVIPVATIACGKTTVFQTLINLFPQWSHVQNDNISKSAKVKLAELCIKQLQIKPVVLVDRNNSEYRERSQLFRDFDSKRSKYIDEDVDFQYICINFIDNVDKKELWDITLDRMKARGDNHQSIKFNTDENLAVKVMKGFISRFQPVQTTKEPDSGFDLVINLKLHRHDSSKENVKTIIEQIAAKYPSVIEKVPSDDEIDVAFQAALAYQPTFVKVMSKPKDPSYYGVAVEVPTLMEYINSVAAEHQQWNELQKLDRVQKEFHVTLGHSGSASSAALKQKWKKLVKCLPAKYEQVKKNPLEFYADLQLGSVVIAKDRLVCVTANALKFYDKDLKPIELETLNKHLHITIGTFAPKIRPVESNTILGLLHAKVQKLTPGKYEVDGTDVEVLGSTRVLAKQQIFAFF</sequence>
<dbReference type="InterPro" id="IPR019039">
    <property type="entry name" value="T4-Rnl1-like_N"/>
</dbReference>
<dbReference type="EMBL" id="KV453909">
    <property type="protein sequence ID" value="ODV82286.1"/>
    <property type="molecule type" value="Genomic_DNA"/>
</dbReference>
<keyword evidence="3" id="KW-0808">Transferase</keyword>
<dbReference type="GO" id="GO:0005524">
    <property type="term" value="F:ATP binding"/>
    <property type="evidence" value="ECO:0007669"/>
    <property type="project" value="UniProtKB-UniRule"/>
</dbReference>
<feature type="domain" description="tRNA ligase kinase" evidence="19">
    <location>
        <begin position="392"/>
        <end position="555"/>
    </location>
</feature>
<evidence type="ECO:0000256" key="5">
    <source>
        <dbReference type="ARBA" id="ARBA00022722"/>
    </source>
</evidence>
<dbReference type="OrthoDB" id="276239at2759"/>
<evidence type="ECO:0000256" key="13">
    <source>
        <dbReference type="ARBA" id="ARBA00055002"/>
    </source>
</evidence>
<dbReference type="GO" id="GO:0003972">
    <property type="term" value="F:RNA ligase (ATP) activity"/>
    <property type="evidence" value="ECO:0007669"/>
    <property type="project" value="UniProtKB-UniRule"/>
</dbReference>
<dbReference type="Pfam" id="PF08302">
    <property type="entry name" value="tRNA_lig_CPD"/>
    <property type="match status" value="1"/>
</dbReference>
<evidence type="ECO:0000256" key="14">
    <source>
        <dbReference type="ARBA" id="ARBA00061627"/>
    </source>
</evidence>
<keyword evidence="8" id="KW-0418">Kinase</keyword>
<dbReference type="GO" id="GO:0004519">
    <property type="term" value="F:endonuclease activity"/>
    <property type="evidence" value="ECO:0007669"/>
    <property type="project" value="UniProtKB-KW"/>
</dbReference>
<evidence type="ECO:0000256" key="11">
    <source>
        <dbReference type="ARBA" id="ARBA00023268"/>
    </source>
</evidence>
<dbReference type="InterPro" id="IPR015965">
    <property type="entry name" value="tRNA_lig_PDEase"/>
</dbReference>
<dbReference type="EC" id="6.5.1.3" evidence="1 16"/>
<evidence type="ECO:0000256" key="17">
    <source>
        <dbReference type="PIRSR" id="PIRSR019634-50"/>
    </source>
</evidence>
<dbReference type="GO" id="GO:0032056">
    <property type="term" value="P:positive regulation of translation in response to stress"/>
    <property type="evidence" value="ECO:0007669"/>
    <property type="project" value="EnsemblFungi"/>
</dbReference>
<comment type="function">
    <text evidence="13">One of the two proteins required for the splicing of precursor tRNA molecules containing introns. The ligation activity requires three enzymatic activities: phosphorylation of the 5' terminus of the 3' half-tRNA in the presence of ATP, opening of the 2'3'-cyclic phosphodiester bond of the 5' half-tRNA leaving a 2'-phosphomonoester and ligation of the two tRNA halves in an ATP-dependent reaction.</text>
</comment>
<dbReference type="PANTHER" id="PTHR32004">
    <property type="entry name" value="TRNA LIGASE"/>
    <property type="match status" value="1"/>
</dbReference>
<name>A0A1E4SRZ5_9ASCO</name>
<dbReference type="GO" id="GO:0004113">
    <property type="term" value="F:2',3'-cyclic-nucleotide 3'-phosphodiesterase activity"/>
    <property type="evidence" value="ECO:0007669"/>
    <property type="project" value="EnsemblFungi"/>
</dbReference>
<keyword evidence="2 16" id="KW-0436">Ligase</keyword>
<dbReference type="RefSeq" id="XP_020067408.1">
    <property type="nucleotide sequence ID" value="XM_020208931.1"/>
</dbReference>
<evidence type="ECO:0000256" key="15">
    <source>
        <dbReference type="ARBA" id="ARBA00073988"/>
    </source>
</evidence>
<dbReference type="PANTHER" id="PTHR32004:SF1">
    <property type="entry name" value="TRNA LIGASE"/>
    <property type="match status" value="1"/>
</dbReference>
<evidence type="ECO:0000256" key="4">
    <source>
        <dbReference type="ARBA" id="ARBA00022694"/>
    </source>
</evidence>
<dbReference type="PIRSF" id="PIRSF019634">
    <property type="entry name" value="tRNA_lig_yeast"/>
    <property type="match status" value="1"/>
</dbReference>
<gene>
    <name evidence="21" type="ORF">CANTADRAFT_4303</name>
</gene>
<organism evidence="21 22">
    <name type="scientific">Suhomyces tanzawaensis NRRL Y-17324</name>
    <dbReference type="NCBI Taxonomy" id="984487"/>
    <lineage>
        <taxon>Eukaryota</taxon>
        <taxon>Fungi</taxon>
        <taxon>Dikarya</taxon>
        <taxon>Ascomycota</taxon>
        <taxon>Saccharomycotina</taxon>
        <taxon>Pichiomycetes</taxon>
        <taxon>Debaryomycetaceae</taxon>
        <taxon>Suhomyces</taxon>
    </lineage>
</organism>